<dbReference type="Pfam" id="PF00149">
    <property type="entry name" value="Metallophos"/>
    <property type="match status" value="1"/>
</dbReference>
<feature type="domain" description="5'-Nucleotidase C-terminal" evidence="4">
    <location>
        <begin position="319"/>
        <end position="463"/>
    </location>
</feature>
<evidence type="ECO:0000256" key="1">
    <source>
        <dbReference type="ARBA" id="ARBA00022729"/>
    </source>
</evidence>
<dbReference type="PANTHER" id="PTHR11575:SF24">
    <property type="entry name" value="5'-NUCLEOTIDASE"/>
    <property type="match status" value="1"/>
</dbReference>
<dbReference type="PRINTS" id="PR01607">
    <property type="entry name" value="APYRASEFAMLY"/>
</dbReference>
<evidence type="ECO:0000313" key="5">
    <source>
        <dbReference type="EMBL" id="MFC0470531.1"/>
    </source>
</evidence>
<dbReference type="InterPro" id="IPR006179">
    <property type="entry name" value="5_nucleotidase/apyrase"/>
</dbReference>
<dbReference type="Gene3D" id="3.60.21.10">
    <property type="match status" value="1"/>
</dbReference>
<dbReference type="Pfam" id="PF02872">
    <property type="entry name" value="5_nucleotid_C"/>
    <property type="match status" value="1"/>
</dbReference>
<protein>
    <submittedName>
        <fullName evidence="5">Bifunctional UDP-sugar hydrolase/5'-nucleotidase</fullName>
    </submittedName>
</protein>
<evidence type="ECO:0000259" key="4">
    <source>
        <dbReference type="Pfam" id="PF02872"/>
    </source>
</evidence>
<keyword evidence="1" id="KW-0732">Signal</keyword>
<sequence>MNIQCTWTSIRCLRLGILLLFVLGLFGCAALSESEQVSKNEQRDETISLKILHLNDIHASIGDFAYIATYIETERKKNDYFLHLNAGDLFSGDPVVDLQQGTPIIELLNKLELNAVTMGNHDFDYGQEHTAAAKDLSNFPWLSANTIVVDKTTPIQQPKPYVIFELEELTVGVLGLTQSPPSTAPASIEGLEFLDLKETIEKYSFLRDEVDVFIGLTHVGIQADRMIAKQYNLFDVIIGGHSHTVIENPETINHTAIAQAGANGLYIGDITIDIDRKSRKIVNIDGRLQSVEELQERDEEIQAMVEQYIDEMATTLQKVIGNTKTGLTRVGRNERDVPLGNFWTDAMRHMTGSDIALTNNGGIRNSIEPGEITSGDIYTVEPFQNDSVEFKMTGQAIKNVIEFSFKRGNQIDLQTSGLHYTIFTNDKGQYVDSLLEVDGKAIDLDETYHVITNSYLASGGDGYHFEGEVILPAAGNLANALIIYAEQIMKEKGSIDYEDEGRILIRRAE</sequence>
<dbReference type="SUPFAM" id="SSF56300">
    <property type="entry name" value="Metallo-dependent phosphatases"/>
    <property type="match status" value="1"/>
</dbReference>
<feature type="domain" description="Calcineurin-like phosphoesterase" evidence="3">
    <location>
        <begin position="49"/>
        <end position="244"/>
    </location>
</feature>
<accession>A0ABV6KB44</accession>
<dbReference type="RefSeq" id="WP_335961529.1">
    <property type="nucleotide sequence ID" value="NZ_JAXBLX010000018.1"/>
</dbReference>
<name>A0ABV6KB44_9BACI</name>
<keyword evidence="6" id="KW-1185">Reference proteome</keyword>
<dbReference type="GO" id="GO:0016787">
    <property type="term" value="F:hydrolase activity"/>
    <property type="evidence" value="ECO:0007669"/>
    <property type="project" value="UniProtKB-KW"/>
</dbReference>
<comment type="similarity">
    <text evidence="2">Belongs to the 5'-nucleotidase family.</text>
</comment>
<keyword evidence="2 5" id="KW-0378">Hydrolase</keyword>
<proteinExistence type="inferred from homology"/>
<dbReference type="SUPFAM" id="SSF55816">
    <property type="entry name" value="5'-nucleotidase (syn. UDP-sugar hydrolase), C-terminal domain"/>
    <property type="match status" value="1"/>
</dbReference>
<gene>
    <name evidence="5" type="ORF">ACFFHM_08495</name>
</gene>
<evidence type="ECO:0000259" key="3">
    <source>
        <dbReference type="Pfam" id="PF00149"/>
    </source>
</evidence>
<evidence type="ECO:0000313" key="6">
    <source>
        <dbReference type="Proteomes" id="UP001589838"/>
    </source>
</evidence>
<dbReference type="InterPro" id="IPR004843">
    <property type="entry name" value="Calcineurin-like_PHP"/>
</dbReference>
<evidence type="ECO:0000256" key="2">
    <source>
        <dbReference type="RuleBase" id="RU362119"/>
    </source>
</evidence>
<dbReference type="InterPro" id="IPR008334">
    <property type="entry name" value="5'-Nucleotdase_C"/>
</dbReference>
<reference evidence="5 6" key="1">
    <citation type="submission" date="2024-09" db="EMBL/GenBank/DDBJ databases">
        <authorList>
            <person name="Sun Q."/>
            <person name="Mori K."/>
        </authorList>
    </citation>
    <scope>NUCLEOTIDE SEQUENCE [LARGE SCALE GENOMIC DNA]</scope>
    <source>
        <strain evidence="5 6">NCAIM B.02610</strain>
    </source>
</reference>
<dbReference type="CDD" id="cd00845">
    <property type="entry name" value="MPP_UshA_N_like"/>
    <property type="match status" value="1"/>
</dbReference>
<organism evidence="5 6">
    <name type="scientific">Halalkalibacter kiskunsagensis</name>
    <dbReference type="NCBI Taxonomy" id="1548599"/>
    <lineage>
        <taxon>Bacteria</taxon>
        <taxon>Bacillati</taxon>
        <taxon>Bacillota</taxon>
        <taxon>Bacilli</taxon>
        <taxon>Bacillales</taxon>
        <taxon>Bacillaceae</taxon>
        <taxon>Halalkalibacter</taxon>
    </lineage>
</organism>
<keyword evidence="2" id="KW-0547">Nucleotide-binding</keyword>
<dbReference type="Gene3D" id="3.90.780.10">
    <property type="entry name" value="5'-Nucleotidase, C-terminal domain"/>
    <property type="match status" value="1"/>
</dbReference>
<comment type="caution">
    <text evidence="5">The sequence shown here is derived from an EMBL/GenBank/DDBJ whole genome shotgun (WGS) entry which is preliminary data.</text>
</comment>
<dbReference type="PANTHER" id="PTHR11575">
    <property type="entry name" value="5'-NUCLEOTIDASE-RELATED"/>
    <property type="match status" value="1"/>
</dbReference>
<dbReference type="Proteomes" id="UP001589838">
    <property type="component" value="Unassembled WGS sequence"/>
</dbReference>
<dbReference type="InterPro" id="IPR029052">
    <property type="entry name" value="Metallo-depent_PP-like"/>
</dbReference>
<dbReference type="EMBL" id="JBHLUX010000023">
    <property type="protein sequence ID" value="MFC0470531.1"/>
    <property type="molecule type" value="Genomic_DNA"/>
</dbReference>
<dbReference type="InterPro" id="IPR036907">
    <property type="entry name" value="5'-Nucleotdase_C_sf"/>
</dbReference>